<dbReference type="PROSITE" id="PS50885">
    <property type="entry name" value="HAMP"/>
    <property type="match status" value="1"/>
</dbReference>
<dbReference type="PRINTS" id="PR00344">
    <property type="entry name" value="BCTRLSENSOR"/>
</dbReference>
<keyword evidence="11 14" id="KW-1133">Transmembrane helix</keyword>
<keyword evidence="7 14" id="KW-0812">Transmembrane</keyword>
<keyword evidence="6" id="KW-0808">Transferase</keyword>
<dbReference type="SUPFAM" id="SSF158472">
    <property type="entry name" value="HAMP domain-like"/>
    <property type="match status" value="1"/>
</dbReference>
<evidence type="ECO:0000256" key="3">
    <source>
        <dbReference type="ARBA" id="ARBA00012438"/>
    </source>
</evidence>
<evidence type="ECO:0000256" key="14">
    <source>
        <dbReference type="SAM" id="Phobius"/>
    </source>
</evidence>
<evidence type="ECO:0000313" key="17">
    <source>
        <dbReference type="EMBL" id="MFC4601182.1"/>
    </source>
</evidence>
<dbReference type="PROSITE" id="PS50109">
    <property type="entry name" value="HIS_KIN"/>
    <property type="match status" value="1"/>
</dbReference>
<reference evidence="18" key="1">
    <citation type="journal article" date="2019" name="Int. J. Syst. Evol. Microbiol.">
        <title>The Global Catalogue of Microorganisms (GCM) 10K type strain sequencing project: providing services to taxonomists for standard genome sequencing and annotation.</title>
        <authorList>
            <consortium name="The Broad Institute Genomics Platform"/>
            <consortium name="The Broad Institute Genome Sequencing Center for Infectious Disease"/>
            <person name="Wu L."/>
            <person name="Ma J."/>
        </authorList>
    </citation>
    <scope>NUCLEOTIDE SEQUENCE [LARGE SCALE GENOMIC DNA]</scope>
    <source>
        <strain evidence="18">CCUG 49571</strain>
    </source>
</reference>
<keyword evidence="8" id="KW-0547">Nucleotide-binding</keyword>
<evidence type="ECO:0000256" key="7">
    <source>
        <dbReference type="ARBA" id="ARBA00022692"/>
    </source>
</evidence>
<dbReference type="CDD" id="cd00082">
    <property type="entry name" value="HisKA"/>
    <property type="match status" value="1"/>
</dbReference>
<dbReference type="EMBL" id="JBHSEP010000023">
    <property type="protein sequence ID" value="MFC4601182.1"/>
    <property type="molecule type" value="Genomic_DNA"/>
</dbReference>
<name>A0ABV9FHK7_9BACL</name>
<evidence type="ECO:0000256" key="8">
    <source>
        <dbReference type="ARBA" id="ARBA00022741"/>
    </source>
</evidence>
<dbReference type="SMART" id="SM00304">
    <property type="entry name" value="HAMP"/>
    <property type="match status" value="1"/>
</dbReference>
<evidence type="ECO:0000259" key="16">
    <source>
        <dbReference type="PROSITE" id="PS50885"/>
    </source>
</evidence>
<dbReference type="CDD" id="cd06225">
    <property type="entry name" value="HAMP"/>
    <property type="match status" value="1"/>
</dbReference>
<feature type="domain" description="HAMP" evidence="16">
    <location>
        <begin position="184"/>
        <end position="236"/>
    </location>
</feature>
<comment type="catalytic activity">
    <reaction evidence="1">
        <text>ATP + protein L-histidine = ADP + protein N-phospho-L-histidine.</text>
        <dbReference type="EC" id="2.7.13.3"/>
    </reaction>
</comment>
<evidence type="ECO:0000256" key="10">
    <source>
        <dbReference type="ARBA" id="ARBA00022840"/>
    </source>
</evidence>
<evidence type="ECO:0000256" key="6">
    <source>
        <dbReference type="ARBA" id="ARBA00022679"/>
    </source>
</evidence>
<dbReference type="PANTHER" id="PTHR45528">
    <property type="entry name" value="SENSOR HISTIDINE KINASE CPXA"/>
    <property type="match status" value="1"/>
</dbReference>
<comment type="caution">
    <text evidence="17">The sequence shown here is derived from an EMBL/GenBank/DDBJ whole genome shotgun (WGS) entry which is preliminary data.</text>
</comment>
<keyword evidence="18" id="KW-1185">Reference proteome</keyword>
<gene>
    <name evidence="17" type="ORF">ACFO3S_23265</name>
</gene>
<dbReference type="PANTHER" id="PTHR45528:SF1">
    <property type="entry name" value="SENSOR HISTIDINE KINASE CPXA"/>
    <property type="match status" value="1"/>
</dbReference>
<dbReference type="Pfam" id="PF02518">
    <property type="entry name" value="HATPase_c"/>
    <property type="match status" value="1"/>
</dbReference>
<feature type="transmembrane region" description="Helical" evidence="14">
    <location>
        <begin position="159"/>
        <end position="182"/>
    </location>
</feature>
<evidence type="ECO:0000259" key="15">
    <source>
        <dbReference type="PROSITE" id="PS50109"/>
    </source>
</evidence>
<dbReference type="InterPro" id="IPR005467">
    <property type="entry name" value="His_kinase_dom"/>
</dbReference>
<dbReference type="InterPro" id="IPR050398">
    <property type="entry name" value="HssS/ArlS-like"/>
</dbReference>
<dbReference type="EC" id="2.7.13.3" evidence="3"/>
<dbReference type="SUPFAM" id="SSF47384">
    <property type="entry name" value="Homodimeric domain of signal transducing histidine kinase"/>
    <property type="match status" value="1"/>
</dbReference>
<organism evidence="17 18">
    <name type="scientific">Cohnella hongkongensis</name>
    <dbReference type="NCBI Taxonomy" id="178337"/>
    <lineage>
        <taxon>Bacteria</taxon>
        <taxon>Bacillati</taxon>
        <taxon>Bacillota</taxon>
        <taxon>Bacilli</taxon>
        <taxon>Bacillales</taxon>
        <taxon>Paenibacillaceae</taxon>
        <taxon>Cohnella</taxon>
    </lineage>
</organism>
<keyword evidence="4" id="KW-1003">Cell membrane</keyword>
<accession>A0ABV9FHK7</accession>
<keyword evidence="9 17" id="KW-0418">Kinase</keyword>
<evidence type="ECO:0000256" key="9">
    <source>
        <dbReference type="ARBA" id="ARBA00022777"/>
    </source>
</evidence>
<evidence type="ECO:0000256" key="2">
    <source>
        <dbReference type="ARBA" id="ARBA00004651"/>
    </source>
</evidence>
<dbReference type="InterPro" id="IPR036890">
    <property type="entry name" value="HATPase_C_sf"/>
</dbReference>
<dbReference type="GO" id="GO:0016301">
    <property type="term" value="F:kinase activity"/>
    <property type="evidence" value="ECO:0007669"/>
    <property type="project" value="UniProtKB-KW"/>
</dbReference>
<keyword evidence="10" id="KW-0067">ATP-binding</keyword>
<feature type="transmembrane region" description="Helical" evidence="14">
    <location>
        <begin position="7"/>
        <end position="30"/>
    </location>
</feature>
<dbReference type="InterPro" id="IPR003594">
    <property type="entry name" value="HATPase_dom"/>
</dbReference>
<dbReference type="SMART" id="SM00387">
    <property type="entry name" value="HATPase_c"/>
    <property type="match status" value="1"/>
</dbReference>
<dbReference type="InterPro" id="IPR036097">
    <property type="entry name" value="HisK_dim/P_sf"/>
</dbReference>
<evidence type="ECO:0000256" key="4">
    <source>
        <dbReference type="ARBA" id="ARBA00022475"/>
    </source>
</evidence>
<evidence type="ECO:0000256" key="5">
    <source>
        <dbReference type="ARBA" id="ARBA00022553"/>
    </source>
</evidence>
<dbReference type="RefSeq" id="WP_378100931.1">
    <property type="nucleotide sequence ID" value="NZ_JBHSEP010000023.1"/>
</dbReference>
<dbReference type="Gene3D" id="6.10.340.10">
    <property type="match status" value="1"/>
</dbReference>
<dbReference type="InterPro" id="IPR003661">
    <property type="entry name" value="HisK_dim/P_dom"/>
</dbReference>
<keyword evidence="13 14" id="KW-0472">Membrane</keyword>
<keyword evidence="12" id="KW-0902">Two-component regulatory system</keyword>
<dbReference type="Pfam" id="PF00672">
    <property type="entry name" value="HAMP"/>
    <property type="match status" value="1"/>
</dbReference>
<dbReference type="Pfam" id="PF00512">
    <property type="entry name" value="HisKA"/>
    <property type="match status" value="1"/>
</dbReference>
<evidence type="ECO:0000256" key="13">
    <source>
        <dbReference type="ARBA" id="ARBA00023136"/>
    </source>
</evidence>
<sequence>MSIRVRLVLSYLAMLVVPVILSAIAVGVIFKLDETRDNPIRTIFEREAGVYADIKLTSIREPEAFLSRATIDGFERRLREMDMSLIVRVDGEIRYAAPELSPADLEELPAFGTVDGYDGNFRGKHMTTRHEDFLLPDKREGSVFVVSHGGTFPKYFKNYFLWIAALVLAILAFTNGILTYAVSRSIIRPLRALQKATEEIKDGNLNCEVKTRSKDEIGKLSAAFEEMRKKLKESVELQLQYEENRKELISNISHDLKTPVTAIKGYVEGIMDGVTDSPEKLDRYVKTIYSKAADMDRMIDELFLFSKLDLGKVPFDFEKVDIGAYLQDCAQELVFDLDKRGIKLELNALPEQTLYVKADREKLKRVLINILENSMKYMDKPDGWIGLNVEAQAGTAEISISDNGQGIPEDALPHIFDRFYRADPSRNSSTGGSGLGLAIAWQIVEEHGGRIRAESELGAGTRVHIELPLWGRTQKEGISG</sequence>
<evidence type="ECO:0000256" key="11">
    <source>
        <dbReference type="ARBA" id="ARBA00022989"/>
    </source>
</evidence>
<keyword evidence="5" id="KW-0597">Phosphoprotein</keyword>
<dbReference type="SMART" id="SM00388">
    <property type="entry name" value="HisKA"/>
    <property type="match status" value="1"/>
</dbReference>
<dbReference type="InterPro" id="IPR003660">
    <property type="entry name" value="HAMP_dom"/>
</dbReference>
<evidence type="ECO:0000256" key="12">
    <source>
        <dbReference type="ARBA" id="ARBA00023012"/>
    </source>
</evidence>
<dbReference type="Gene3D" id="3.30.565.10">
    <property type="entry name" value="Histidine kinase-like ATPase, C-terminal domain"/>
    <property type="match status" value="1"/>
</dbReference>
<dbReference type="InterPro" id="IPR004358">
    <property type="entry name" value="Sig_transdc_His_kin-like_C"/>
</dbReference>
<dbReference type="Proteomes" id="UP001596028">
    <property type="component" value="Unassembled WGS sequence"/>
</dbReference>
<protein>
    <recommendedName>
        <fullName evidence="3">histidine kinase</fullName>
        <ecNumber evidence="3">2.7.13.3</ecNumber>
    </recommendedName>
</protein>
<dbReference type="SUPFAM" id="SSF55874">
    <property type="entry name" value="ATPase domain of HSP90 chaperone/DNA topoisomerase II/histidine kinase"/>
    <property type="match status" value="1"/>
</dbReference>
<dbReference type="CDD" id="cd00075">
    <property type="entry name" value="HATPase"/>
    <property type="match status" value="1"/>
</dbReference>
<dbReference type="Gene3D" id="1.10.287.130">
    <property type="match status" value="1"/>
</dbReference>
<comment type="subcellular location">
    <subcellularLocation>
        <location evidence="2">Cell membrane</location>
        <topology evidence="2">Multi-pass membrane protein</topology>
    </subcellularLocation>
</comment>
<proteinExistence type="predicted"/>
<evidence type="ECO:0000256" key="1">
    <source>
        <dbReference type="ARBA" id="ARBA00000085"/>
    </source>
</evidence>
<evidence type="ECO:0000313" key="18">
    <source>
        <dbReference type="Proteomes" id="UP001596028"/>
    </source>
</evidence>
<feature type="domain" description="Histidine kinase" evidence="15">
    <location>
        <begin position="251"/>
        <end position="471"/>
    </location>
</feature>